<evidence type="ECO:0000313" key="2">
    <source>
        <dbReference type="EMBL" id="GAA3864550.1"/>
    </source>
</evidence>
<dbReference type="EMBL" id="BAABCN010000002">
    <property type="protein sequence ID" value="GAA3864550.1"/>
    <property type="molecule type" value="Genomic_DNA"/>
</dbReference>
<accession>A0ABP7K3T3</accession>
<dbReference type="InterPro" id="IPR051207">
    <property type="entry name" value="ComplexI_NDUFA9_subunit"/>
</dbReference>
<name>A0ABP7K3T3_9MICO</name>
<evidence type="ECO:0000313" key="3">
    <source>
        <dbReference type="Proteomes" id="UP001501803"/>
    </source>
</evidence>
<dbReference type="Pfam" id="PF13460">
    <property type="entry name" value="NAD_binding_10"/>
    <property type="match status" value="1"/>
</dbReference>
<feature type="domain" description="NAD(P)-binding" evidence="1">
    <location>
        <begin position="50"/>
        <end position="148"/>
    </location>
</feature>
<gene>
    <name evidence="2" type="ORF">GCM10022381_05510</name>
</gene>
<dbReference type="RefSeq" id="WP_345062035.1">
    <property type="nucleotide sequence ID" value="NZ_BAABCN010000002.1"/>
</dbReference>
<dbReference type="SUPFAM" id="SSF51735">
    <property type="entry name" value="NAD(P)-binding Rossmann-fold domains"/>
    <property type="match status" value="1"/>
</dbReference>
<dbReference type="PANTHER" id="PTHR12126">
    <property type="entry name" value="NADH-UBIQUINONE OXIDOREDUCTASE 39 KDA SUBUNIT-RELATED"/>
    <property type="match status" value="1"/>
</dbReference>
<comment type="caution">
    <text evidence="2">The sequence shown here is derived from an EMBL/GenBank/DDBJ whole genome shotgun (WGS) entry which is preliminary data.</text>
</comment>
<proteinExistence type="predicted"/>
<dbReference type="Gene3D" id="3.40.50.720">
    <property type="entry name" value="NAD(P)-binding Rossmann-like Domain"/>
    <property type="match status" value="1"/>
</dbReference>
<evidence type="ECO:0000259" key="1">
    <source>
        <dbReference type="Pfam" id="PF13460"/>
    </source>
</evidence>
<dbReference type="InterPro" id="IPR036291">
    <property type="entry name" value="NAD(P)-bd_dom_sf"/>
</dbReference>
<reference evidence="3" key="1">
    <citation type="journal article" date="2019" name="Int. J. Syst. Evol. Microbiol.">
        <title>The Global Catalogue of Microorganisms (GCM) 10K type strain sequencing project: providing services to taxonomists for standard genome sequencing and annotation.</title>
        <authorList>
            <consortium name="The Broad Institute Genomics Platform"/>
            <consortium name="The Broad Institute Genome Sequencing Center for Infectious Disease"/>
            <person name="Wu L."/>
            <person name="Ma J."/>
        </authorList>
    </citation>
    <scope>NUCLEOTIDE SEQUENCE [LARGE SCALE GENOMIC DNA]</scope>
    <source>
        <strain evidence="3">JCM 17021</strain>
    </source>
</reference>
<dbReference type="PANTHER" id="PTHR12126:SF11">
    <property type="entry name" value="NADH DEHYDROGENASE [UBIQUINONE] 1 ALPHA SUBCOMPLEX SUBUNIT 9, MITOCHONDRIAL"/>
    <property type="match status" value="1"/>
</dbReference>
<keyword evidence="3" id="KW-1185">Reference proteome</keyword>
<dbReference type="Proteomes" id="UP001501803">
    <property type="component" value="Unassembled WGS sequence"/>
</dbReference>
<protein>
    <submittedName>
        <fullName evidence="2">NAD(P)H-binding protein</fullName>
    </submittedName>
</protein>
<sequence>MQRNSNRPVGPIGATSLKLAITGGTGFAGRHLAERFDAENVVIMSRRTGVDVDDVEALARAFSGCDVVAHFAGINREIGTQTYDRVHVRGTAAVIEAAKRAGVTKIVMLSFLRARPDCGSAYHESKFAAEELIRASELDFTILKAGMIYGRGDHLIDHLSRTVTTIPLFAAVGLQEKPIRPIPINDLVDITVAAVAGRMPRATVAVTGAEQLMLSEAVSRVARVVGRRVWVFPVPIWAHYLLAQLTEWTMTVPLIAKAQVRMLAEGVVDAAPAAAEVPADLTPRNRFTDEQIRRALPQAGGFGWCDLRLAQRLARRGRLSG</sequence>
<organism evidence="2 3">
    <name type="scientific">Leifsonia kafniensis</name>
    <dbReference type="NCBI Taxonomy" id="475957"/>
    <lineage>
        <taxon>Bacteria</taxon>
        <taxon>Bacillati</taxon>
        <taxon>Actinomycetota</taxon>
        <taxon>Actinomycetes</taxon>
        <taxon>Micrococcales</taxon>
        <taxon>Microbacteriaceae</taxon>
        <taxon>Leifsonia</taxon>
    </lineage>
</organism>
<dbReference type="InterPro" id="IPR016040">
    <property type="entry name" value="NAD(P)-bd_dom"/>
</dbReference>